<feature type="transmembrane region" description="Helical" evidence="1">
    <location>
        <begin position="183"/>
        <end position="209"/>
    </location>
</feature>
<sequence length="275" mass="28006">MVSFKLVIGAAAALFAVASAAPSNLKRQGDIIVPVDADVPVNVNLKRDIDVDALVNVDLRDIIVPVDADVDVDVDLRDDIDVLLDADVLANIDILKKRCPSGGCTEGSEPTSIAAIIANVNAELGLIVADIDAVIAVSAGVSAKVDIKVVLALLVKIQVLLAAALADIKVCISVNGLLSLTGAILSAVQLCALVGGLVNTVLQVLVVVIRGCGGIHVDLQVCISAIIALCADILSVCIVALPAVKVLLAALLKAVCLTLGSLGAQIVVLTECLSL</sequence>
<keyword evidence="1" id="KW-0812">Transmembrane</keyword>
<keyword evidence="2" id="KW-0732">Signal</keyword>
<organism evidence="3 4">
    <name type="scientific">Ephemerocybe angulata</name>
    <dbReference type="NCBI Taxonomy" id="980116"/>
    <lineage>
        <taxon>Eukaryota</taxon>
        <taxon>Fungi</taxon>
        <taxon>Dikarya</taxon>
        <taxon>Basidiomycota</taxon>
        <taxon>Agaricomycotina</taxon>
        <taxon>Agaricomycetes</taxon>
        <taxon>Agaricomycetidae</taxon>
        <taxon>Agaricales</taxon>
        <taxon>Agaricineae</taxon>
        <taxon>Psathyrellaceae</taxon>
        <taxon>Ephemerocybe</taxon>
    </lineage>
</organism>
<evidence type="ECO:0000256" key="2">
    <source>
        <dbReference type="SAM" id="SignalP"/>
    </source>
</evidence>
<reference evidence="3 4" key="1">
    <citation type="journal article" date="2020" name="ISME J.">
        <title>Uncovering the hidden diversity of litter-decomposition mechanisms in mushroom-forming fungi.</title>
        <authorList>
            <person name="Floudas D."/>
            <person name="Bentzer J."/>
            <person name="Ahren D."/>
            <person name="Johansson T."/>
            <person name="Persson P."/>
            <person name="Tunlid A."/>
        </authorList>
    </citation>
    <scope>NUCLEOTIDE SEQUENCE [LARGE SCALE GENOMIC DNA]</scope>
    <source>
        <strain evidence="3 4">CBS 175.51</strain>
    </source>
</reference>
<dbReference type="Proteomes" id="UP000541558">
    <property type="component" value="Unassembled WGS sequence"/>
</dbReference>
<feature type="signal peptide" evidence="2">
    <location>
        <begin position="1"/>
        <end position="20"/>
    </location>
</feature>
<accession>A0A8H5CES2</accession>
<keyword evidence="4" id="KW-1185">Reference proteome</keyword>
<feature type="chain" id="PRO_5034104644" evidence="2">
    <location>
        <begin position="21"/>
        <end position="275"/>
    </location>
</feature>
<feature type="transmembrane region" description="Helical" evidence="1">
    <location>
        <begin position="247"/>
        <end position="269"/>
    </location>
</feature>
<comment type="caution">
    <text evidence="3">The sequence shown here is derived from an EMBL/GenBank/DDBJ whole genome shotgun (WGS) entry which is preliminary data.</text>
</comment>
<name>A0A8H5CES2_9AGAR</name>
<evidence type="ECO:0000256" key="1">
    <source>
        <dbReference type="SAM" id="Phobius"/>
    </source>
</evidence>
<gene>
    <name evidence="3" type="ORF">D9611_007831</name>
</gene>
<dbReference type="AlphaFoldDB" id="A0A8H5CES2"/>
<feature type="transmembrane region" description="Helical" evidence="1">
    <location>
        <begin position="221"/>
        <end position="241"/>
    </location>
</feature>
<protein>
    <submittedName>
        <fullName evidence="3">Uncharacterized protein</fullName>
    </submittedName>
</protein>
<keyword evidence="1" id="KW-0472">Membrane</keyword>
<proteinExistence type="predicted"/>
<evidence type="ECO:0000313" key="3">
    <source>
        <dbReference type="EMBL" id="KAF5340400.1"/>
    </source>
</evidence>
<dbReference type="EMBL" id="JAACJK010000004">
    <property type="protein sequence ID" value="KAF5340400.1"/>
    <property type="molecule type" value="Genomic_DNA"/>
</dbReference>
<keyword evidence="1" id="KW-1133">Transmembrane helix</keyword>
<evidence type="ECO:0000313" key="4">
    <source>
        <dbReference type="Proteomes" id="UP000541558"/>
    </source>
</evidence>